<comment type="catalytic activity">
    <reaction evidence="4">
        <text>an aldehyde + NAD(+) + H2O = a carboxylate + NADH + 2 H(+)</text>
        <dbReference type="Rhea" id="RHEA:16185"/>
        <dbReference type="ChEBI" id="CHEBI:15377"/>
        <dbReference type="ChEBI" id="CHEBI:15378"/>
        <dbReference type="ChEBI" id="CHEBI:17478"/>
        <dbReference type="ChEBI" id="CHEBI:29067"/>
        <dbReference type="ChEBI" id="CHEBI:57540"/>
        <dbReference type="ChEBI" id="CHEBI:57945"/>
        <dbReference type="EC" id="1.2.1.3"/>
    </reaction>
</comment>
<evidence type="ECO:0000313" key="7">
    <source>
        <dbReference type="Proteomes" id="UP000194664"/>
    </source>
</evidence>
<dbReference type="EC" id="1.2.1.3" evidence="3"/>
<dbReference type="Proteomes" id="UP000194664">
    <property type="component" value="Unassembled WGS sequence"/>
</dbReference>
<evidence type="ECO:0000259" key="5">
    <source>
        <dbReference type="Pfam" id="PF00171"/>
    </source>
</evidence>
<dbReference type="SUPFAM" id="SSF53720">
    <property type="entry name" value="ALDH-like"/>
    <property type="match status" value="1"/>
</dbReference>
<evidence type="ECO:0000256" key="4">
    <source>
        <dbReference type="ARBA" id="ARBA00049194"/>
    </source>
</evidence>
<comment type="similarity">
    <text evidence="1">Belongs to the aldehyde dehydrogenase family.</text>
</comment>
<dbReference type="CDD" id="cd07138">
    <property type="entry name" value="ALDH_CddD_SSP0762"/>
    <property type="match status" value="1"/>
</dbReference>
<evidence type="ECO:0000256" key="3">
    <source>
        <dbReference type="ARBA" id="ARBA00024226"/>
    </source>
</evidence>
<dbReference type="Gene3D" id="3.40.309.10">
    <property type="entry name" value="Aldehyde Dehydrogenase, Chain A, domain 2"/>
    <property type="match status" value="1"/>
</dbReference>
<dbReference type="FunFam" id="3.40.605.10:FF:000007">
    <property type="entry name" value="NAD/NADP-dependent betaine aldehyde dehydrogenase"/>
    <property type="match status" value="1"/>
</dbReference>
<organism evidence="6 7">
    <name type="scientific">Marivivens niveibacter</name>
    <dbReference type="NCBI Taxonomy" id="1930667"/>
    <lineage>
        <taxon>Bacteria</taxon>
        <taxon>Pseudomonadati</taxon>
        <taxon>Pseudomonadota</taxon>
        <taxon>Alphaproteobacteria</taxon>
        <taxon>Rhodobacterales</taxon>
        <taxon>Paracoccaceae</taxon>
        <taxon>Marivivens group</taxon>
        <taxon>Marivivens</taxon>
    </lineage>
</organism>
<dbReference type="InterPro" id="IPR016161">
    <property type="entry name" value="Ald_DH/histidinol_DH"/>
</dbReference>
<dbReference type="InterPro" id="IPR016162">
    <property type="entry name" value="Ald_DH_N"/>
</dbReference>
<keyword evidence="7" id="KW-1185">Reference proteome</keyword>
<dbReference type="InterPro" id="IPR015590">
    <property type="entry name" value="Aldehyde_DH_dom"/>
</dbReference>
<dbReference type="EMBL" id="MSPP01000002">
    <property type="protein sequence ID" value="OUD09533.1"/>
    <property type="molecule type" value="Genomic_DNA"/>
</dbReference>
<dbReference type="RefSeq" id="WP_086450877.1">
    <property type="nucleotide sequence ID" value="NZ_MSPP01000002.1"/>
</dbReference>
<accession>A0A251X030</accession>
<protein>
    <recommendedName>
        <fullName evidence="3">aldehyde dehydrogenase (NAD(+))</fullName>
        <ecNumber evidence="3">1.2.1.3</ecNumber>
    </recommendedName>
</protein>
<dbReference type="Gene3D" id="3.40.605.10">
    <property type="entry name" value="Aldehyde Dehydrogenase, Chain A, domain 1"/>
    <property type="match status" value="1"/>
</dbReference>
<dbReference type="OrthoDB" id="9812625at2"/>
<dbReference type="InterPro" id="IPR016163">
    <property type="entry name" value="Ald_DH_C"/>
</dbReference>
<dbReference type="PANTHER" id="PTHR42804">
    <property type="entry name" value="ALDEHYDE DEHYDROGENASE"/>
    <property type="match status" value="1"/>
</dbReference>
<evidence type="ECO:0000256" key="1">
    <source>
        <dbReference type="ARBA" id="ARBA00009986"/>
    </source>
</evidence>
<evidence type="ECO:0000313" key="6">
    <source>
        <dbReference type="EMBL" id="OUD09533.1"/>
    </source>
</evidence>
<dbReference type="PANTHER" id="PTHR42804:SF1">
    <property type="entry name" value="ALDEHYDE DEHYDROGENASE-RELATED"/>
    <property type="match status" value="1"/>
</dbReference>
<dbReference type="AlphaFoldDB" id="A0A251X030"/>
<sequence>MIEKREFYINGEWVSPSAPRDCHVINPSNEEPCAVISLGDQADTDAAVTAATAAGPAWAATPPAERKALVAKILDQYNLRKEEMAQAISMEMGAPIDMSRDDQAETIPWHLGNFLNAFDEIEWIRPLRDDVTDTQIAMEPIGVVGLITPWNWPMNQVTLKVIPALLAGCTIVLKPSEESPLSSMLFAEFIHDAGIPAGVFNLVNGDGMGVGTQLSAHEDVQMISFTGSTRAGRAISKTAAETMKRVTLELGGKGANLVFADADEKAVVRGARHCFYNSGQSCNAPTRMLVERSYYDQAIEIAKDVAEKTAVGPADQSGRHIGPVVNKRQWDQIQGLIQSGIDEGATLVAGGLGLPEGMNKGFYVRPTVFADVKPGMTIEKQEIFGPVLSIIPFDTEEEAVQIANDTIYGLTNYVQSTDTDRRRRLSRQLKSGMVEMNGRSRAAGAPFGGVKASGRAREGGVWGIEEFLEIKTIAGWD</sequence>
<dbReference type="PROSITE" id="PS00070">
    <property type="entry name" value="ALDEHYDE_DEHYDR_CYS"/>
    <property type="match status" value="1"/>
</dbReference>
<dbReference type="InterPro" id="IPR016160">
    <property type="entry name" value="Ald_DH_CS_CYS"/>
</dbReference>
<name>A0A251X030_9RHOB</name>
<reference evidence="6 7" key="1">
    <citation type="submission" date="2016-12" db="EMBL/GenBank/DDBJ databases">
        <title>The draft genome sequence of HSLHS2.</title>
        <authorList>
            <person name="Hu D."/>
            <person name="Wang L."/>
            <person name="Shao Z."/>
        </authorList>
    </citation>
    <scope>NUCLEOTIDE SEQUENCE [LARGE SCALE GENOMIC DNA]</scope>
    <source>
        <strain evidence="6">MCCC 1A06712</strain>
    </source>
</reference>
<keyword evidence="2" id="KW-0560">Oxidoreductase</keyword>
<dbReference type="Pfam" id="PF00171">
    <property type="entry name" value="Aldedh"/>
    <property type="match status" value="1"/>
</dbReference>
<comment type="caution">
    <text evidence="6">The sequence shown here is derived from an EMBL/GenBank/DDBJ whole genome shotgun (WGS) entry which is preliminary data.</text>
</comment>
<feature type="domain" description="Aldehyde dehydrogenase" evidence="5">
    <location>
        <begin position="13"/>
        <end position="473"/>
    </location>
</feature>
<proteinExistence type="inferred from homology"/>
<dbReference type="GO" id="GO:0004029">
    <property type="term" value="F:aldehyde dehydrogenase (NAD+) activity"/>
    <property type="evidence" value="ECO:0007669"/>
    <property type="project" value="UniProtKB-EC"/>
</dbReference>
<gene>
    <name evidence="6" type="ORF">BVC71_06695</name>
</gene>
<evidence type="ECO:0000256" key="2">
    <source>
        <dbReference type="ARBA" id="ARBA00023002"/>
    </source>
</evidence>